<dbReference type="InterPro" id="IPR006357">
    <property type="entry name" value="HAD-SF_hydro_IIA"/>
</dbReference>
<dbReference type="FunCoup" id="A0A165GNE6">
    <property type="interactions" value="248"/>
</dbReference>
<dbReference type="PANTHER" id="PTHR14269:SF4">
    <property type="entry name" value="CAT EYE SYNDROME CRITICAL REGION PROTEIN 5"/>
    <property type="match status" value="1"/>
</dbReference>
<dbReference type="InterPro" id="IPR050324">
    <property type="entry name" value="CDP-alcohol_PTase-I"/>
</dbReference>
<dbReference type="InterPro" id="IPR023214">
    <property type="entry name" value="HAD_sf"/>
</dbReference>
<evidence type="ECO:0000313" key="1">
    <source>
        <dbReference type="EMBL" id="KZT10587.1"/>
    </source>
</evidence>
<protein>
    <submittedName>
        <fullName evidence="1">HAD-superfamily hydrolase</fullName>
    </submittedName>
</protein>
<dbReference type="GeneID" id="63822505"/>
<dbReference type="InterPro" id="IPR036412">
    <property type="entry name" value="HAD-like_sf"/>
</dbReference>
<dbReference type="RefSeq" id="XP_040768327.1">
    <property type="nucleotide sequence ID" value="XM_040905475.1"/>
</dbReference>
<accession>A0A165GNE6</accession>
<dbReference type="PANTHER" id="PTHR14269">
    <property type="entry name" value="CDP-DIACYLGLYCEROL--GLYCEROL-3-PHOSPHATE 3-PHOSPHATIDYLTRANSFERASE-RELATED"/>
    <property type="match status" value="1"/>
</dbReference>
<dbReference type="Pfam" id="PF13242">
    <property type="entry name" value="Hydrolase_like"/>
    <property type="match status" value="1"/>
</dbReference>
<dbReference type="GO" id="GO:0005739">
    <property type="term" value="C:mitochondrion"/>
    <property type="evidence" value="ECO:0007669"/>
    <property type="project" value="TreeGrafter"/>
</dbReference>
<keyword evidence="2" id="KW-1185">Reference proteome</keyword>
<dbReference type="GO" id="GO:0046474">
    <property type="term" value="P:glycerophospholipid biosynthetic process"/>
    <property type="evidence" value="ECO:0007669"/>
    <property type="project" value="TreeGrafter"/>
</dbReference>
<name>A0A165GNE6_9APHY</name>
<dbReference type="NCBIfam" id="TIGR01456">
    <property type="entry name" value="CECR5"/>
    <property type="match status" value="1"/>
</dbReference>
<dbReference type="STRING" id="1314785.A0A165GNE6"/>
<proteinExistence type="predicted"/>
<dbReference type="Gene3D" id="3.40.50.1000">
    <property type="entry name" value="HAD superfamily/HAD-like"/>
    <property type="match status" value="2"/>
</dbReference>
<dbReference type="SUPFAM" id="SSF56784">
    <property type="entry name" value="HAD-like"/>
    <property type="match status" value="1"/>
</dbReference>
<dbReference type="EMBL" id="KV427608">
    <property type="protein sequence ID" value="KZT10587.1"/>
    <property type="molecule type" value="Genomic_DNA"/>
</dbReference>
<dbReference type="InterPro" id="IPR006353">
    <property type="entry name" value="HAD-SF_hydro_IIA_CECR5"/>
</dbReference>
<evidence type="ECO:0000313" key="2">
    <source>
        <dbReference type="Proteomes" id="UP000076871"/>
    </source>
</evidence>
<dbReference type="NCBIfam" id="TIGR01460">
    <property type="entry name" value="HAD-SF-IIA"/>
    <property type="match status" value="1"/>
</dbReference>
<keyword evidence="1" id="KW-0378">Hydrolase</keyword>
<sequence>MDQIWVSSLHAWRAQRCRLVFCLKPFARSYKTIVHAKKSVPPLAFAFDIDGVLLRGAKVIPAAKRALQILEGENSTGSKIPYILITNGGGESEADRCRKLTEALGFHIQERQFVQSHTVLKSIVYKYADLPVLVLGGINDEVRKVAEGYGFKRAYTTLDVLAWNPSVWPFHDLTPSERESTKAVDFSKIPIAAGFVFHDPRNWALDIQVMCDVFQSGGVIGAPYTTTPTSGQTSDAYGHTGRRPELIFCNPDILWKSGFDQPRLGQGAFRTAFQAVFKTLTGSEYPYVQFGKPTEATYRFVKKVVQDRFKELYGDVTNEQPRMYMIGDNPESDIAGANAAGWSSVLVYTGVYDPKRGPPTYKPTHEAEDVEEAVKWAIEHETSKKNSSY</sequence>
<gene>
    <name evidence="1" type="ORF">LAESUDRAFT_671878</name>
</gene>
<dbReference type="AlphaFoldDB" id="A0A165GNE6"/>
<dbReference type="InParanoid" id="A0A165GNE6"/>
<reference evidence="1 2" key="1">
    <citation type="journal article" date="2016" name="Mol. Biol. Evol.">
        <title>Comparative Genomics of Early-Diverging Mushroom-Forming Fungi Provides Insights into the Origins of Lignocellulose Decay Capabilities.</title>
        <authorList>
            <person name="Nagy L.G."/>
            <person name="Riley R."/>
            <person name="Tritt A."/>
            <person name="Adam C."/>
            <person name="Daum C."/>
            <person name="Floudas D."/>
            <person name="Sun H."/>
            <person name="Yadav J.S."/>
            <person name="Pangilinan J."/>
            <person name="Larsson K.H."/>
            <person name="Matsuura K."/>
            <person name="Barry K."/>
            <person name="Labutti K."/>
            <person name="Kuo R."/>
            <person name="Ohm R.A."/>
            <person name="Bhattacharya S.S."/>
            <person name="Shirouzu T."/>
            <person name="Yoshinaga Y."/>
            <person name="Martin F.M."/>
            <person name="Grigoriev I.V."/>
            <person name="Hibbett D.S."/>
        </authorList>
    </citation>
    <scope>NUCLEOTIDE SEQUENCE [LARGE SCALE GENOMIC DNA]</scope>
    <source>
        <strain evidence="1 2">93-53</strain>
    </source>
</reference>
<dbReference type="OrthoDB" id="10251048at2759"/>
<dbReference type="GO" id="GO:0016787">
    <property type="term" value="F:hydrolase activity"/>
    <property type="evidence" value="ECO:0007669"/>
    <property type="project" value="UniProtKB-KW"/>
</dbReference>
<dbReference type="Proteomes" id="UP000076871">
    <property type="component" value="Unassembled WGS sequence"/>
</dbReference>
<dbReference type="Pfam" id="PF13344">
    <property type="entry name" value="Hydrolase_6"/>
    <property type="match status" value="1"/>
</dbReference>
<organism evidence="1 2">
    <name type="scientific">Laetiporus sulphureus 93-53</name>
    <dbReference type="NCBI Taxonomy" id="1314785"/>
    <lineage>
        <taxon>Eukaryota</taxon>
        <taxon>Fungi</taxon>
        <taxon>Dikarya</taxon>
        <taxon>Basidiomycota</taxon>
        <taxon>Agaricomycotina</taxon>
        <taxon>Agaricomycetes</taxon>
        <taxon>Polyporales</taxon>
        <taxon>Laetiporus</taxon>
    </lineage>
</organism>